<dbReference type="GO" id="GO:0008270">
    <property type="term" value="F:zinc ion binding"/>
    <property type="evidence" value="ECO:0007669"/>
    <property type="project" value="UniProtKB-KW"/>
</dbReference>
<dbReference type="InterPro" id="IPR017907">
    <property type="entry name" value="Znf_RING_CS"/>
</dbReference>
<dbReference type="InterPro" id="IPR013083">
    <property type="entry name" value="Znf_RING/FYVE/PHD"/>
</dbReference>
<keyword evidence="7" id="KW-1185">Reference proteome</keyword>
<protein>
    <submittedName>
        <fullName evidence="6">RING finger protein</fullName>
    </submittedName>
</protein>
<evidence type="ECO:0000256" key="4">
    <source>
        <dbReference type="PROSITE-ProRule" id="PRU00175"/>
    </source>
</evidence>
<dbReference type="Proteomes" id="UP001431209">
    <property type="component" value="Unassembled WGS sequence"/>
</dbReference>
<dbReference type="InterPro" id="IPR039577">
    <property type="entry name" value="Rad18"/>
</dbReference>
<keyword evidence="1" id="KW-0479">Metal-binding</keyword>
<dbReference type="EMBL" id="JAOPGA020000623">
    <property type="protein sequence ID" value="KAL0480065.1"/>
    <property type="molecule type" value="Genomic_DNA"/>
</dbReference>
<feature type="domain" description="RING-type" evidence="5">
    <location>
        <begin position="29"/>
        <end position="67"/>
    </location>
</feature>
<reference evidence="6 7" key="1">
    <citation type="submission" date="2024-03" db="EMBL/GenBank/DDBJ databases">
        <title>The Acrasis kona genome and developmental transcriptomes reveal deep origins of eukaryotic multicellular pathways.</title>
        <authorList>
            <person name="Sheikh S."/>
            <person name="Fu C.-J."/>
            <person name="Brown M.W."/>
            <person name="Baldauf S.L."/>
        </authorList>
    </citation>
    <scope>NUCLEOTIDE SEQUENCE [LARGE SCALE GENOMIC DNA]</scope>
    <source>
        <strain evidence="6 7">ATCC MYA-3509</strain>
    </source>
</reference>
<sequence>MDDSCEPVDQSDDDKVGLKKSEMKKLLECQVCNQIFITPFILHCSHTFCKKCVMEYLRKNKKCPCCEKMIIKPPAHNRHVCLLLESFTPYLSEVETAMLNLRKLEHQQYFEEEFKKFENMVKSAQENGTKFLNIERRWSTEEKRIFRIGLERYEGRELELYCNLTGFSKEFINTSLPPALIIAARNVDAQIPQSSQTGINYDLLRDILRDIMTS</sequence>
<evidence type="ECO:0000256" key="3">
    <source>
        <dbReference type="ARBA" id="ARBA00022833"/>
    </source>
</evidence>
<evidence type="ECO:0000313" key="6">
    <source>
        <dbReference type="EMBL" id="KAL0480065.1"/>
    </source>
</evidence>
<comment type="caution">
    <text evidence="6">The sequence shown here is derived from an EMBL/GenBank/DDBJ whole genome shotgun (WGS) entry which is preliminary data.</text>
</comment>
<evidence type="ECO:0000256" key="1">
    <source>
        <dbReference type="ARBA" id="ARBA00022723"/>
    </source>
</evidence>
<name>A0AAW2YS88_9EUKA</name>
<dbReference type="GO" id="GO:0006513">
    <property type="term" value="P:protein monoubiquitination"/>
    <property type="evidence" value="ECO:0007669"/>
    <property type="project" value="InterPro"/>
</dbReference>
<dbReference type="Gene3D" id="3.30.40.10">
    <property type="entry name" value="Zinc/RING finger domain, C3HC4 (zinc finger)"/>
    <property type="match status" value="1"/>
</dbReference>
<evidence type="ECO:0000313" key="7">
    <source>
        <dbReference type="Proteomes" id="UP001431209"/>
    </source>
</evidence>
<evidence type="ECO:0000259" key="5">
    <source>
        <dbReference type="PROSITE" id="PS50089"/>
    </source>
</evidence>
<dbReference type="PANTHER" id="PTHR14134">
    <property type="entry name" value="E3 UBIQUITIN-PROTEIN LIGASE RAD18"/>
    <property type="match status" value="1"/>
</dbReference>
<organism evidence="6 7">
    <name type="scientific">Acrasis kona</name>
    <dbReference type="NCBI Taxonomy" id="1008807"/>
    <lineage>
        <taxon>Eukaryota</taxon>
        <taxon>Discoba</taxon>
        <taxon>Heterolobosea</taxon>
        <taxon>Tetramitia</taxon>
        <taxon>Eutetramitia</taxon>
        <taxon>Acrasidae</taxon>
        <taxon>Acrasis</taxon>
    </lineage>
</organism>
<evidence type="ECO:0000256" key="2">
    <source>
        <dbReference type="ARBA" id="ARBA00022771"/>
    </source>
</evidence>
<dbReference type="PROSITE" id="PS50089">
    <property type="entry name" value="ZF_RING_2"/>
    <property type="match status" value="1"/>
</dbReference>
<dbReference type="GO" id="GO:0003697">
    <property type="term" value="F:single-stranded DNA binding"/>
    <property type="evidence" value="ECO:0007669"/>
    <property type="project" value="InterPro"/>
</dbReference>
<dbReference type="SMART" id="SM00184">
    <property type="entry name" value="RING"/>
    <property type="match status" value="1"/>
</dbReference>
<dbReference type="AlphaFoldDB" id="A0AAW2YS88"/>
<dbReference type="InterPro" id="IPR001841">
    <property type="entry name" value="Znf_RING"/>
</dbReference>
<proteinExistence type="predicted"/>
<dbReference type="Pfam" id="PF13923">
    <property type="entry name" value="zf-C3HC4_2"/>
    <property type="match status" value="1"/>
</dbReference>
<accession>A0AAW2YS88</accession>
<keyword evidence="3" id="KW-0862">Zinc</keyword>
<dbReference type="GO" id="GO:0061630">
    <property type="term" value="F:ubiquitin protein ligase activity"/>
    <property type="evidence" value="ECO:0007669"/>
    <property type="project" value="InterPro"/>
</dbReference>
<dbReference type="SUPFAM" id="SSF57850">
    <property type="entry name" value="RING/U-box"/>
    <property type="match status" value="1"/>
</dbReference>
<keyword evidence="2 4" id="KW-0863">Zinc-finger</keyword>
<gene>
    <name evidence="6" type="ORF">AKO1_010932</name>
</gene>
<dbReference type="GO" id="GO:0006301">
    <property type="term" value="P:DNA damage tolerance"/>
    <property type="evidence" value="ECO:0007669"/>
    <property type="project" value="InterPro"/>
</dbReference>
<dbReference type="PROSITE" id="PS00518">
    <property type="entry name" value="ZF_RING_1"/>
    <property type="match status" value="1"/>
</dbReference>